<proteinExistence type="predicted"/>
<protein>
    <recommendedName>
        <fullName evidence="2">Fibulin C-terminal Ig-like domain-containing protein</fullName>
    </recommendedName>
</protein>
<dbReference type="AlphaFoldDB" id="A0A1Y3AW83"/>
<dbReference type="InterPro" id="IPR055088">
    <property type="entry name" value="Fibulin_C"/>
</dbReference>
<name>A0A1Y3AW83_EURMA</name>
<accession>A0A1Y3AW83</accession>
<evidence type="ECO:0000313" key="3">
    <source>
        <dbReference type="EMBL" id="OTF72247.1"/>
    </source>
</evidence>
<feature type="domain" description="Fibulin C-terminal Ig-like" evidence="2">
    <location>
        <begin position="54"/>
        <end position="128"/>
    </location>
</feature>
<evidence type="ECO:0000256" key="1">
    <source>
        <dbReference type="ARBA" id="ARBA00022737"/>
    </source>
</evidence>
<reference evidence="3 4" key="1">
    <citation type="submission" date="2017-03" db="EMBL/GenBank/DDBJ databases">
        <title>Genome Survey of Euroglyphus maynei.</title>
        <authorList>
            <person name="Arlian L.G."/>
            <person name="Morgan M.S."/>
            <person name="Rider S.D."/>
        </authorList>
    </citation>
    <scope>NUCLEOTIDE SEQUENCE [LARGE SCALE GENOMIC DNA]</scope>
    <source>
        <strain evidence="3">Arlian Lab</strain>
        <tissue evidence="3">Whole body</tissue>
    </source>
</reference>
<keyword evidence="4" id="KW-1185">Reference proteome</keyword>
<dbReference type="Proteomes" id="UP000194236">
    <property type="component" value="Unassembled WGS sequence"/>
</dbReference>
<gene>
    <name evidence="3" type="ORF">BLA29_013270</name>
</gene>
<keyword evidence="1" id="KW-0677">Repeat</keyword>
<sequence>TDHGYHQSAITVHRLQQQQHPITTTTTTVVHNNGRGHEFFTFVVPVELPIIVDFKLRLVSVKSPRPGVRPANKNDFEMRRTKDNEVRLAIMSSLEGPQDIELEIEAKMYKNGLQIGKNLAIVTIFISEYEF</sequence>
<evidence type="ECO:0000313" key="4">
    <source>
        <dbReference type="Proteomes" id="UP000194236"/>
    </source>
</evidence>
<dbReference type="EMBL" id="MUJZ01057148">
    <property type="protein sequence ID" value="OTF72247.1"/>
    <property type="molecule type" value="Genomic_DNA"/>
</dbReference>
<comment type="caution">
    <text evidence="3">The sequence shown here is derived from an EMBL/GenBank/DDBJ whole genome shotgun (WGS) entry which is preliminary data.</text>
</comment>
<dbReference type="OrthoDB" id="6486105at2759"/>
<organism evidence="3 4">
    <name type="scientific">Euroglyphus maynei</name>
    <name type="common">Mayne's house dust mite</name>
    <dbReference type="NCBI Taxonomy" id="6958"/>
    <lineage>
        <taxon>Eukaryota</taxon>
        <taxon>Metazoa</taxon>
        <taxon>Ecdysozoa</taxon>
        <taxon>Arthropoda</taxon>
        <taxon>Chelicerata</taxon>
        <taxon>Arachnida</taxon>
        <taxon>Acari</taxon>
        <taxon>Acariformes</taxon>
        <taxon>Sarcoptiformes</taxon>
        <taxon>Astigmata</taxon>
        <taxon>Psoroptidia</taxon>
        <taxon>Analgoidea</taxon>
        <taxon>Pyroglyphidae</taxon>
        <taxon>Pyroglyphinae</taxon>
        <taxon>Euroglyphus</taxon>
    </lineage>
</organism>
<dbReference type="Pfam" id="PF22914">
    <property type="entry name" value="Fibulin_C"/>
    <property type="match status" value="1"/>
</dbReference>
<feature type="non-terminal residue" evidence="3">
    <location>
        <position position="1"/>
    </location>
</feature>
<evidence type="ECO:0000259" key="2">
    <source>
        <dbReference type="Pfam" id="PF22914"/>
    </source>
</evidence>